<dbReference type="eggNOG" id="ENOG502RZTD">
    <property type="taxonomic scope" value="Eukaryota"/>
</dbReference>
<dbReference type="PANTHER" id="PTHR42905:SF16">
    <property type="entry name" value="CARBOXYPHOSPHONOENOLPYRUVATE PHOSPHONOMUTASE-LIKE PROTEIN (AFU_ORTHOLOGUE AFUA_5G07230)"/>
    <property type="match status" value="1"/>
</dbReference>
<accession>M2N590</accession>
<dbReference type="InterPro" id="IPR039556">
    <property type="entry name" value="ICL/PEPM"/>
</dbReference>
<dbReference type="Pfam" id="PF13714">
    <property type="entry name" value="PEP_mutase"/>
    <property type="match status" value="1"/>
</dbReference>
<gene>
    <name evidence="1" type="ORF">BAUCODRAFT_223719</name>
</gene>
<keyword evidence="2" id="KW-1185">Reference proteome</keyword>
<dbReference type="OrthoDB" id="429143at2759"/>
<dbReference type="RefSeq" id="XP_007679085.1">
    <property type="nucleotide sequence ID" value="XM_007680895.1"/>
</dbReference>
<dbReference type="Proteomes" id="UP000011761">
    <property type="component" value="Unassembled WGS sequence"/>
</dbReference>
<dbReference type="HOGENOM" id="CLU_027389_2_0_1"/>
<name>M2N590_BAUPA</name>
<reference evidence="1 2" key="1">
    <citation type="journal article" date="2012" name="PLoS Pathog.">
        <title>Diverse lifestyles and strategies of plant pathogenesis encoded in the genomes of eighteen Dothideomycetes fungi.</title>
        <authorList>
            <person name="Ohm R.A."/>
            <person name="Feau N."/>
            <person name="Henrissat B."/>
            <person name="Schoch C.L."/>
            <person name="Horwitz B.A."/>
            <person name="Barry K.W."/>
            <person name="Condon B.J."/>
            <person name="Copeland A.C."/>
            <person name="Dhillon B."/>
            <person name="Glaser F."/>
            <person name="Hesse C.N."/>
            <person name="Kosti I."/>
            <person name="LaButti K."/>
            <person name="Lindquist E.A."/>
            <person name="Lucas S."/>
            <person name="Salamov A.A."/>
            <person name="Bradshaw R.E."/>
            <person name="Ciuffetti L."/>
            <person name="Hamelin R.C."/>
            <person name="Kema G.H.J."/>
            <person name="Lawrence C."/>
            <person name="Scott J.A."/>
            <person name="Spatafora J.W."/>
            <person name="Turgeon B.G."/>
            <person name="de Wit P.J.G.M."/>
            <person name="Zhong S."/>
            <person name="Goodwin S.B."/>
            <person name="Grigoriev I.V."/>
        </authorList>
    </citation>
    <scope>NUCLEOTIDE SEQUENCE [LARGE SCALE GENOMIC DNA]</scope>
    <source>
        <strain evidence="1 2">UAMH 10762</strain>
    </source>
</reference>
<dbReference type="AlphaFoldDB" id="M2N590"/>
<dbReference type="CDD" id="cd00377">
    <property type="entry name" value="ICL_PEPM"/>
    <property type="match status" value="1"/>
</dbReference>
<dbReference type="Gene3D" id="3.20.20.60">
    <property type="entry name" value="Phosphoenolpyruvate-binding domains"/>
    <property type="match status" value="1"/>
</dbReference>
<dbReference type="PANTHER" id="PTHR42905">
    <property type="entry name" value="PHOSPHOENOLPYRUVATE CARBOXYLASE"/>
    <property type="match status" value="1"/>
</dbReference>
<sequence>MSQLTAKAAASASRSLHVPGKPVVLANVYEIVNARAVAALPACKALATARYGNAKAHGTEDNDLTLETNLASIRGIATVAEEFGKPLTVDLQDGYGSRLEEAIRSIVKLGAVGCNLEDFDSAVQKLYSQAEATDRVKRVLGVAKHNGVPDFVLNARCDAFAYGGDISEVVERGKAYLDAGATTVFVWGGRARGISRSEVSETVKALDGRLNVMMKLSPDGLNVGQLASLGVARTSVGPALQILAMLTYSEGADKILKQAENSEVRRD</sequence>
<organism evidence="1 2">
    <name type="scientific">Baudoinia panamericana (strain UAMH 10762)</name>
    <name type="common">Angels' share fungus</name>
    <name type="synonym">Baudoinia compniacensis (strain UAMH 10762)</name>
    <dbReference type="NCBI Taxonomy" id="717646"/>
    <lineage>
        <taxon>Eukaryota</taxon>
        <taxon>Fungi</taxon>
        <taxon>Dikarya</taxon>
        <taxon>Ascomycota</taxon>
        <taxon>Pezizomycotina</taxon>
        <taxon>Dothideomycetes</taxon>
        <taxon>Dothideomycetidae</taxon>
        <taxon>Mycosphaerellales</taxon>
        <taxon>Teratosphaeriaceae</taxon>
        <taxon>Baudoinia</taxon>
    </lineage>
</organism>
<dbReference type="InterPro" id="IPR015813">
    <property type="entry name" value="Pyrv/PenolPyrv_kinase-like_dom"/>
</dbReference>
<proteinExistence type="predicted"/>
<dbReference type="OMA" id="WGVRRIS"/>
<dbReference type="GO" id="GO:0003824">
    <property type="term" value="F:catalytic activity"/>
    <property type="evidence" value="ECO:0007669"/>
    <property type="project" value="InterPro"/>
</dbReference>
<evidence type="ECO:0000313" key="2">
    <source>
        <dbReference type="Proteomes" id="UP000011761"/>
    </source>
</evidence>
<dbReference type="InterPro" id="IPR040442">
    <property type="entry name" value="Pyrv_kinase-like_dom_sf"/>
</dbReference>
<protein>
    <submittedName>
        <fullName evidence="1">Uncharacterized protein</fullName>
    </submittedName>
</protein>
<dbReference type="SUPFAM" id="SSF51621">
    <property type="entry name" value="Phosphoenolpyruvate/pyruvate domain"/>
    <property type="match status" value="1"/>
</dbReference>
<evidence type="ECO:0000313" key="1">
    <source>
        <dbReference type="EMBL" id="EMC94204.1"/>
    </source>
</evidence>
<dbReference type="GeneID" id="19109893"/>
<dbReference type="EMBL" id="KB445559">
    <property type="protein sequence ID" value="EMC94204.1"/>
    <property type="molecule type" value="Genomic_DNA"/>
</dbReference>
<dbReference type="KEGG" id="bcom:BAUCODRAFT_223719"/>